<keyword evidence="1" id="KW-0479">Metal-binding</keyword>
<evidence type="ECO:0000256" key="6">
    <source>
        <dbReference type="SAM" id="MobiDB-lite"/>
    </source>
</evidence>
<feature type="compositionally biased region" description="Basic and acidic residues" evidence="6">
    <location>
        <begin position="303"/>
        <end position="312"/>
    </location>
</feature>
<evidence type="ECO:0000259" key="7">
    <source>
        <dbReference type="PROSITE" id="PS50089"/>
    </source>
</evidence>
<keyword evidence="5" id="KW-0175">Coiled coil</keyword>
<proteinExistence type="predicted"/>
<evidence type="ECO:0000313" key="9">
    <source>
        <dbReference type="Proteomes" id="UP001050691"/>
    </source>
</evidence>
<dbReference type="Proteomes" id="UP001050691">
    <property type="component" value="Unassembled WGS sequence"/>
</dbReference>
<keyword evidence="9" id="KW-1185">Reference proteome</keyword>
<dbReference type="SMART" id="SM00184">
    <property type="entry name" value="RING"/>
    <property type="match status" value="1"/>
</dbReference>
<evidence type="ECO:0000256" key="1">
    <source>
        <dbReference type="ARBA" id="ARBA00022723"/>
    </source>
</evidence>
<dbReference type="AlphaFoldDB" id="A0AAV5AKC1"/>
<dbReference type="InterPro" id="IPR027370">
    <property type="entry name" value="Znf-RING_euk"/>
</dbReference>
<comment type="caution">
    <text evidence="8">The sequence shown here is derived from an EMBL/GenBank/DDBJ whole genome shotgun (WGS) entry which is preliminary data.</text>
</comment>
<evidence type="ECO:0000256" key="5">
    <source>
        <dbReference type="SAM" id="Coils"/>
    </source>
</evidence>
<feature type="region of interest" description="Disordered" evidence="6">
    <location>
        <begin position="303"/>
        <end position="348"/>
    </location>
</feature>
<reference evidence="8" key="1">
    <citation type="submission" date="2021-10" db="EMBL/GenBank/DDBJ databases">
        <title>De novo Genome Assembly of Clathrus columnatus (Basidiomycota, Fungi) Using Illumina and Nanopore Sequence Data.</title>
        <authorList>
            <person name="Ogiso-Tanaka E."/>
            <person name="Itagaki H."/>
            <person name="Hosoya T."/>
            <person name="Hosaka K."/>
        </authorList>
    </citation>
    <scope>NUCLEOTIDE SEQUENCE</scope>
    <source>
        <strain evidence="8">MO-923</strain>
    </source>
</reference>
<dbReference type="GO" id="GO:0008270">
    <property type="term" value="F:zinc ion binding"/>
    <property type="evidence" value="ECO:0007669"/>
    <property type="project" value="UniProtKB-KW"/>
</dbReference>
<organism evidence="8 9">
    <name type="scientific">Clathrus columnatus</name>
    <dbReference type="NCBI Taxonomy" id="1419009"/>
    <lineage>
        <taxon>Eukaryota</taxon>
        <taxon>Fungi</taxon>
        <taxon>Dikarya</taxon>
        <taxon>Basidiomycota</taxon>
        <taxon>Agaricomycotina</taxon>
        <taxon>Agaricomycetes</taxon>
        <taxon>Phallomycetidae</taxon>
        <taxon>Phallales</taxon>
        <taxon>Clathraceae</taxon>
        <taxon>Clathrus</taxon>
    </lineage>
</organism>
<sequence>MLINCLLSLKRKYFAIAEECDGDEENTQSNLCSPRKRRRVHARASIDEANTQHRLAASEVAPGEEETVPSEEELEARVKELEETNERLKKEAEKLAAKLKKIAEEDVECMICQDLMHNPQLLPCGHSACYGCLRNWWTQPPEEYDAAEIIDTEPEEDTSNVTIIVQEPFHEVNRKKICSYCTKEVRCRPVPNLQLRAVVETLRQDLAQPPSSIQARPPRRDLWHGIFHPETEKNQPEHRMRMFLPRLALEPGALPPPHPDPILNDFAQGQHREAVEEAMARRERDRAQAFEDGRVIGIIEGRRQRDRERAEQARQAVINGEPAEQGLAPGGALLMPQDAPGGDVGDIV</sequence>
<evidence type="ECO:0000256" key="4">
    <source>
        <dbReference type="PROSITE-ProRule" id="PRU00175"/>
    </source>
</evidence>
<accession>A0AAV5AKC1</accession>
<gene>
    <name evidence="8" type="ORF">Clacol_009382</name>
</gene>
<dbReference type="PROSITE" id="PS50089">
    <property type="entry name" value="ZF_RING_2"/>
    <property type="match status" value="1"/>
</dbReference>
<protein>
    <recommendedName>
        <fullName evidence="7">RING-type domain-containing protein</fullName>
    </recommendedName>
</protein>
<evidence type="ECO:0000256" key="3">
    <source>
        <dbReference type="ARBA" id="ARBA00022833"/>
    </source>
</evidence>
<keyword evidence="3" id="KW-0862">Zinc</keyword>
<feature type="coiled-coil region" evidence="5">
    <location>
        <begin position="71"/>
        <end position="105"/>
    </location>
</feature>
<dbReference type="Gene3D" id="3.30.40.10">
    <property type="entry name" value="Zinc/RING finger domain, C3HC4 (zinc finger)"/>
    <property type="match status" value="1"/>
</dbReference>
<dbReference type="Pfam" id="PF13445">
    <property type="entry name" value="zf-RING_UBOX"/>
    <property type="match status" value="1"/>
</dbReference>
<name>A0AAV5AKC1_9AGAM</name>
<dbReference type="SUPFAM" id="SSF57850">
    <property type="entry name" value="RING/U-box"/>
    <property type="match status" value="1"/>
</dbReference>
<dbReference type="InterPro" id="IPR001841">
    <property type="entry name" value="Znf_RING"/>
</dbReference>
<dbReference type="EMBL" id="BPWL01000010">
    <property type="protein sequence ID" value="GJJ15107.1"/>
    <property type="molecule type" value="Genomic_DNA"/>
</dbReference>
<evidence type="ECO:0000256" key="2">
    <source>
        <dbReference type="ARBA" id="ARBA00022771"/>
    </source>
</evidence>
<evidence type="ECO:0000313" key="8">
    <source>
        <dbReference type="EMBL" id="GJJ15107.1"/>
    </source>
</evidence>
<feature type="domain" description="RING-type" evidence="7">
    <location>
        <begin position="109"/>
        <end position="136"/>
    </location>
</feature>
<keyword evidence="2 4" id="KW-0863">Zinc-finger</keyword>
<dbReference type="InterPro" id="IPR013083">
    <property type="entry name" value="Znf_RING/FYVE/PHD"/>
</dbReference>